<keyword evidence="1" id="KW-1133">Transmembrane helix</keyword>
<feature type="transmembrane region" description="Helical" evidence="1">
    <location>
        <begin position="174"/>
        <end position="192"/>
    </location>
</feature>
<sequence>MLFILISWLYILATSSVIGITVNRVLQLQKQDVVITLFFGFFGVSLITGFWAIPLAINLNFYSALFIIVLVLGLLNRKQLVNYWKQFIAEILVLHSFFKGFLVIISVLILAQCASPPFIVDNESYYIQTIKWLNEYGLVHGLVNLHPFLGQTSGWHILQSAFNFSFIYNGFNDLSGLALLLGNVYGIFKLNAFVTKKEKSKLNLAFGLFPLWNVFFFQFISAPSPDVAIYVLSFILIHQFIVCYSNYTKHSFLAVAMLALFISFIKLTGLVFCLFPLILYKRYYIYTRASTSILVLFGSLTLLLFAVKNLILSGNLLFPFQGIDSLKAAWCLPHSIETYFANYMQPYGYHLSPEAYEKASIAFRLKTWLFAPLPHGLFNIVMIGFLVIIPFVIRKFFNTKAFWIIYGIAILNMIALFFSSPQYRFFFPFILGFSLLIASLVVMHKNSIKVLLVTCTLLAAIPMFFQINNRHLTKNKHHATSSQFSLEYLIHPHENSKYSKAYTTIKLGETTLYTPTHVDFFWGTGDIPLPALNKAQLDYFKTYFKVIPQQRTNDLKDGFISKKIE</sequence>
<feature type="domain" description="DUF8201" evidence="2">
    <location>
        <begin position="1"/>
        <end position="431"/>
    </location>
</feature>
<feature type="transmembrane region" description="Helical" evidence="1">
    <location>
        <begin position="285"/>
        <end position="307"/>
    </location>
</feature>
<evidence type="ECO:0000313" key="3">
    <source>
        <dbReference type="EMBL" id="MFD2823632.1"/>
    </source>
</evidence>
<dbReference type="Proteomes" id="UP001597533">
    <property type="component" value="Unassembled WGS sequence"/>
</dbReference>
<reference evidence="4" key="1">
    <citation type="journal article" date="2019" name="Int. J. Syst. Evol. Microbiol.">
        <title>The Global Catalogue of Microorganisms (GCM) 10K type strain sequencing project: providing services to taxonomists for standard genome sequencing and annotation.</title>
        <authorList>
            <consortium name="The Broad Institute Genomics Platform"/>
            <consortium name="The Broad Institute Genome Sequencing Center for Infectious Disease"/>
            <person name="Wu L."/>
            <person name="Ma J."/>
        </authorList>
    </citation>
    <scope>NUCLEOTIDE SEQUENCE [LARGE SCALE GENOMIC DNA]</scope>
    <source>
        <strain evidence="4">KCTC 32141</strain>
    </source>
</reference>
<feature type="transmembrane region" description="Helical" evidence="1">
    <location>
        <begin position="450"/>
        <end position="467"/>
    </location>
</feature>
<feature type="transmembrane region" description="Helical" evidence="1">
    <location>
        <begin position="59"/>
        <end position="75"/>
    </location>
</feature>
<dbReference type="InterPro" id="IPR058065">
    <property type="entry name" value="LIC_10190-like"/>
</dbReference>
<feature type="transmembrane region" description="Helical" evidence="1">
    <location>
        <begin position="401"/>
        <end position="418"/>
    </location>
</feature>
<evidence type="ECO:0000313" key="4">
    <source>
        <dbReference type="Proteomes" id="UP001597533"/>
    </source>
</evidence>
<feature type="transmembrane region" description="Helical" evidence="1">
    <location>
        <begin position="33"/>
        <end position="53"/>
    </location>
</feature>
<name>A0ABW5WLT6_9FLAO</name>
<organism evidence="3 4">
    <name type="scientific">Lacinutrix iliipiscaria</name>
    <dbReference type="NCBI Taxonomy" id="1230532"/>
    <lineage>
        <taxon>Bacteria</taxon>
        <taxon>Pseudomonadati</taxon>
        <taxon>Bacteroidota</taxon>
        <taxon>Flavobacteriia</taxon>
        <taxon>Flavobacteriales</taxon>
        <taxon>Flavobacteriaceae</taxon>
        <taxon>Lacinutrix</taxon>
    </lineage>
</organism>
<feature type="transmembrane region" description="Helical" evidence="1">
    <location>
        <begin position="368"/>
        <end position="389"/>
    </location>
</feature>
<accession>A0ABW5WLT6</accession>
<feature type="transmembrane region" description="Helical" evidence="1">
    <location>
        <begin position="87"/>
        <end position="111"/>
    </location>
</feature>
<proteinExistence type="predicted"/>
<feature type="transmembrane region" description="Helical" evidence="1">
    <location>
        <begin position="204"/>
        <end position="221"/>
    </location>
</feature>
<keyword evidence="4" id="KW-1185">Reference proteome</keyword>
<dbReference type="InterPro" id="IPR058514">
    <property type="entry name" value="DUF8201"/>
</dbReference>
<keyword evidence="1" id="KW-0472">Membrane</keyword>
<protein>
    <submittedName>
        <fullName evidence="3">LIC_10190 family membrane protein</fullName>
    </submittedName>
</protein>
<feature type="transmembrane region" description="Helical" evidence="1">
    <location>
        <begin position="227"/>
        <end position="245"/>
    </location>
</feature>
<feature type="transmembrane region" description="Helical" evidence="1">
    <location>
        <begin position="6"/>
        <end position="26"/>
    </location>
</feature>
<dbReference type="RefSeq" id="WP_183487722.1">
    <property type="nucleotide sequence ID" value="NZ_JBHUOV010000002.1"/>
</dbReference>
<dbReference type="Pfam" id="PF26626">
    <property type="entry name" value="DUF8201"/>
    <property type="match status" value="1"/>
</dbReference>
<dbReference type="NCBIfam" id="NF047510">
    <property type="entry name" value="LIC_10190_fam"/>
    <property type="match status" value="1"/>
</dbReference>
<dbReference type="EMBL" id="JBHUOV010000002">
    <property type="protein sequence ID" value="MFD2823632.1"/>
    <property type="molecule type" value="Genomic_DNA"/>
</dbReference>
<gene>
    <name evidence="3" type="ORF">ACFS5M_08120</name>
</gene>
<comment type="caution">
    <text evidence="3">The sequence shown here is derived from an EMBL/GenBank/DDBJ whole genome shotgun (WGS) entry which is preliminary data.</text>
</comment>
<keyword evidence="1" id="KW-0812">Transmembrane</keyword>
<evidence type="ECO:0000259" key="2">
    <source>
        <dbReference type="Pfam" id="PF26626"/>
    </source>
</evidence>
<feature type="transmembrane region" description="Helical" evidence="1">
    <location>
        <begin position="425"/>
        <end position="444"/>
    </location>
</feature>
<feature type="transmembrane region" description="Helical" evidence="1">
    <location>
        <begin position="252"/>
        <end position="279"/>
    </location>
</feature>
<evidence type="ECO:0000256" key="1">
    <source>
        <dbReference type="SAM" id="Phobius"/>
    </source>
</evidence>